<comment type="caution">
    <text evidence="2">The sequence shown here is derived from an EMBL/GenBank/DDBJ whole genome shotgun (WGS) entry which is preliminary data.</text>
</comment>
<dbReference type="EMBL" id="VSRR010001562">
    <property type="protein sequence ID" value="MPC26151.1"/>
    <property type="molecule type" value="Genomic_DNA"/>
</dbReference>
<keyword evidence="3" id="KW-1185">Reference proteome</keyword>
<dbReference type="Proteomes" id="UP000324222">
    <property type="component" value="Unassembled WGS sequence"/>
</dbReference>
<gene>
    <name evidence="2" type="ORF">E2C01_019284</name>
</gene>
<accession>A0A5B7DWU1</accession>
<organism evidence="2 3">
    <name type="scientific">Portunus trituberculatus</name>
    <name type="common">Swimming crab</name>
    <name type="synonym">Neptunus trituberculatus</name>
    <dbReference type="NCBI Taxonomy" id="210409"/>
    <lineage>
        <taxon>Eukaryota</taxon>
        <taxon>Metazoa</taxon>
        <taxon>Ecdysozoa</taxon>
        <taxon>Arthropoda</taxon>
        <taxon>Crustacea</taxon>
        <taxon>Multicrustacea</taxon>
        <taxon>Malacostraca</taxon>
        <taxon>Eumalacostraca</taxon>
        <taxon>Eucarida</taxon>
        <taxon>Decapoda</taxon>
        <taxon>Pleocyemata</taxon>
        <taxon>Brachyura</taxon>
        <taxon>Eubrachyura</taxon>
        <taxon>Portunoidea</taxon>
        <taxon>Portunidae</taxon>
        <taxon>Portuninae</taxon>
        <taxon>Portunus</taxon>
    </lineage>
</organism>
<feature type="region of interest" description="Disordered" evidence="1">
    <location>
        <begin position="1"/>
        <end position="68"/>
    </location>
</feature>
<reference evidence="2 3" key="1">
    <citation type="submission" date="2019-05" db="EMBL/GenBank/DDBJ databases">
        <title>Another draft genome of Portunus trituberculatus and its Hox gene families provides insights of decapod evolution.</title>
        <authorList>
            <person name="Jeong J.-H."/>
            <person name="Song I."/>
            <person name="Kim S."/>
            <person name="Choi T."/>
            <person name="Kim D."/>
            <person name="Ryu S."/>
            <person name="Kim W."/>
        </authorList>
    </citation>
    <scope>NUCLEOTIDE SEQUENCE [LARGE SCALE GENOMIC DNA]</scope>
    <source>
        <tissue evidence="2">Muscle</tissue>
    </source>
</reference>
<name>A0A5B7DWU1_PORTR</name>
<sequence length="68" mass="7313">MPGEHPTCGQDREGGPSEVGVENQVEDRTAQGDKGLSGEGIGGNTRQQGEEEEDAPDTSYWRQHTRAS</sequence>
<evidence type="ECO:0000256" key="1">
    <source>
        <dbReference type="SAM" id="MobiDB-lite"/>
    </source>
</evidence>
<protein>
    <submittedName>
        <fullName evidence="2">Uncharacterized protein</fullName>
    </submittedName>
</protein>
<evidence type="ECO:0000313" key="3">
    <source>
        <dbReference type="Proteomes" id="UP000324222"/>
    </source>
</evidence>
<proteinExistence type="predicted"/>
<dbReference type="AlphaFoldDB" id="A0A5B7DWU1"/>
<evidence type="ECO:0000313" key="2">
    <source>
        <dbReference type="EMBL" id="MPC26151.1"/>
    </source>
</evidence>